<name>A0A8J2JQM5_9HEXA</name>
<evidence type="ECO:0000313" key="2">
    <source>
        <dbReference type="Proteomes" id="UP000708208"/>
    </source>
</evidence>
<sequence>MQKFNFRELIIFPGILYKFTVEPYMVLKLSDFTQQLSQQHEQHAVELQLLVDNFRKRNAELRKERPPCSSSLFQVWETLLQEVEIDSQAHSDLSGSLGRQVS</sequence>
<proteinExistence type="predicted"/>
<evidence type="ECO:0000313" key="1">
    <source>
        <dbReference type="EMBL" id="CAG7723778.1"/>
    </source>
</evidence>
<comment type="caution">
    <text evidence="1">The sequence shown here is derived from an EMBL/GenBank/DDBJ whole genome shotgun (WGS) entry which is preliminary data.</text>
</comment>
<reference evidence="1" key="1">
    <citation type="submission" date="2021-06" db="EMBL/GenBank/DDBJ databases">
        <authorList>
            <person name="Hodson N. C."/>
            <person name="Mongue J. A."/>
            <person name="Jaron S. K."/>
        </authorList>
    </citation>
    <scope>NUCLEOTIDE SEQUENCE</scope>
</reference>
<dbReference type="Proteomes" id="UP000708208">
    <property type="component" value="Unassembled WGS sequence"/>
</dbReference>
<dbReference type="AlphaFoldDB" id="A0A8J2JQM5"/>
<keyword evidence="2" id="KW-1185">Reference proteome</keyword>
<protein>
    <submittedName>
        <fullName evidence="1">Uncharacterized protein</fullName>
    </submittedName>
</protein>
<dbReference type="OrthoDB" id="6250593at2759"/>
<organism evidence="1 2">
    <name type="scientific">Allacma fusca</name>
    <dbReference type="NCBI Taxonomy" id="39272"/>
    <lineage>
        <taxon>Eukaryota</taxon>
        <taxon>Metazoa</taxon>
        <taxon>Ecdysozoa</taxon>
        <taxon>Arthropoda</taxon>
        <taxon>Hexapoda</taxon>
        <taxon>Collembola</taxon>
        <taxon>Symphypleona</taxon>
        <taxon>Sminthuridae</taxon>
        <taxon>Allacma</taxon>
    </lineage>
</organism>
<dbReference type="EMBL" id="CAJVCH010102404">
    <property type="protein sequence ID" value="CAG7723778.1"/>
    <property type="molecule type" value="Genomic_DNA"/>
</dbReference>
<accession>A0A8J2JQM5</accession>
<gene>
    <name evidence="1" type="ORF">AFUS01_LOCUS12843</name>
</gene>